<keyword evidence="1" id="KW-0805">Transcription regulation</keyword>
<dbReference type="Gene3D" id="1.10.10.60">
    <property type="entry name" value="Homeodomain-like"/>
    <property type="match status" value="1"/>
</dbReference>
<reference evidence="5 6" key="1">
    <citation type="submission" date="2021-06" db="EMBL/GenBank/DDBJ databases">
        <authorList>
            <person name="Grouzdev D.S."/>
            <person name="Koziaeva V."/>
        </authorList>
    </citation>
    <scope>NUCLEOTIDE SEQUENCE [LARGE SCALE GENOMIC DNA]</scope>
    <source>
        <strain evidence="5 6">22</strain>
    </source>
</reference>
<proteinExistence type="predicted"/>
<feature type="domain" description="HTH araC/xylS-type" evidence="4">
    <location>
        <begin position="214"/>
        <end position="315"/>
    </location>
</feature>
<evidence type="ECO:0000256" key="3">
    <source>
        <dbReference type="ARBA" id="ARBA00023163"/>
    </source>
</evidence>
<keyword evidence="2" id="KW-0238">DNA-binding</keyword>
<evidence type="ECO:0000256" key="2">
    <source>
        <dbReference type="ARBA" id="ARBA00023125"/>
    </source>
</evidence>
<dbReference type="GO" id="GO:0043565">
    <property type="term" value="F:sequence-specific DNA binding"/>
    <property type="evidence" value="ECO:0007669"/>
    <property type="project" value="InterPro"/>
</dbReference>
<evidence type="ECO:0000256" key="1">
    <source>
        <dbReference type="ARBA" id="ARBA00023015"/>
    </source>
</evidence>
<dbReference type="SUPFAM" id="SSF46689">
    <property type="entry name" value="Homeodomain-like"/>
    <property type="match status" value="2"/>
</dbReference>
<dbReference type="InterPro" id="IPR018062">
    <property type="entry name" value="HTH_AraC-typ_CS"/>
</dbReference>
<dbReference type="PANTHER" id="PTHR47893:SF1">
    <property type="entry name" value="REGULATORY PROTEIN PCHR"/>
    <property type="match status" value="1"/>
</dbReference>
<dbReference type="PROSITE" id="PS00041">
    <property type="entry name" value="HTH_ARAC_FAMILY_1"/>
    <property type="match status" value="1"/>
</dbReference>
<dbReference type="AlphaFoldDB" id="A0A947D4B0"/>
<protein>
    <submittedName>
        <fullName evidence="5">Helix-turn-helix domain-containing protein</fullName>
    </submittedName>
</protein>
<dbReference type="RefSeq" id="WP_261967948.1">
    <property type="nucleotide sequence ID" value="NZ_JAHHZF010000003.1"/>
</dbReference>
<comment type="caution">
    <text evidence="5">The sequence shown here is derived from an EMBL/GenBank/DDBJ whole genome shotgun (WGS) entry which is preliminary data.</text>
</comment>
<dbReference type="PANTHER" id="PTHR47893">
    <property type="entry name" value="REGULATORY PROTEIN PCHR"/>
    <property type="match status" value="1"/>
</dbReference>
<dbReference type="InterPro" id="IPR018060">
    <property type="entry name" value="HTH_AraC"/>
</dbReference>
<keyword evidence="3" id="KW-0804">Transcription</keyword>
<accession>A0A947D4B0</accession>
<evidence type="ECO:0000313" key="5">
    <source>
        <dbReference type="EMBL" id="MBT9289316.1"/>
    </source>
</evidence>
<dbReference type="PROSITE" id="PS01124">
    <property type="entry name" value="HTH_ARAC_FAMILY_2"/>
    <property type="match status" value="1"/>
</dbReference>
<dbReference type="InterPro" id="IPR053142">
    <property type="entry name" value="PchR_regulatory_protein"/>
</dbReference>
<dbReference type="InterPro" id="IPR009057">
    <property type="entry name" value="Homeodomain-like_sf"/>
</dbReference>
<organism evidence="5 6">
    <name type="scientific">Prosthecodimorpha staleyi</name>
    <dbReference type="NCBI Taxonomy" id="2840188"/>
    <lineage>
        <taxon>Bacteria</taxon>
        <taxon>Pseudomonadati</taxon>
        <taxon>Pseudomonadota</taxon>
        <taxon>Alphaproteobacteria</taxon>
        <taxon>Hyphomicrobiales</taxon>
        <taxon>Ancalomicrobiaceae</taxon>
        <taxon>Prosthecodimorpha</taxon>
    </lineage>
</organism>
<dbReference type="GO" id="GO:0003700">
    <property type="term" value="F:DNA-binding transcription factor activity"/>
    <property type="evidence" value="ECO:0007669"/>
    <property type="project" value="InterPro"/>
</dbReference>
<keyword evidence="6" id="KW-1185">Reference proteome</keyword>
<evidence type="ECO:0000259" key="4">
    <source>
        <dbReference type="PROSITE" id="PS01124"/>
    </source>
</evidence>
<dbReference type="SMART" id="SM00342">
    <property type="entry name" value="HTH_ARAC"/>
    <property type="match status" value="1"/>
</dbReference>
<sequence>MTAALSAGVERRETRSSDIDEHAAALAGWDQCYTQLDAGPFRGLLTQVGLPGITLFAETTNLKLRQDVAPPPNSFVLGFPLPSSAPGLFHGCPAAEGTALTLRHGEAHEFICHERMHLSAVVLELDRCPAWGLDAEDFSRAKMPPIVGGPAAQALGAWVMGLVGDLVAAGPMIADETALASLPALIAGRCLSLFAADERPAADLSPSQRYRIVAEARALVEAAETEPPPLTVLARRLGVSVRTLEYCFSETLGLSPSAYIRNVRLHGARRDLKAAAGTDATVADIAMAWGFWHLGRFSAFYRDMFGESPSETLKKRGARA</sequence>
<gene>
    <name evidence="5" type="ORF">KL771_07630</name>
</gene>
<name>A0A947D4B0_9HYPH</name>
<evidence type="ECO:0000313" key="6">
    <source>
        <dbReference type="Proteomes" id="UP000766595"/>
    </source>
</evidence>
<dbReference type="EMBL" id="JAHHZF010000003">
    <property type="protein sequence ID" value="MBT9289316.1"/>
    <property type="molecule type" value="Genomic_DNA"/>
</dbReference>
<dbReference type="Pfam" id="PF12833">
    <property type="entry name" value="HTH_18"/>
    <property type="match status" value="1"/>
</dbReference>
<dbReference type="Proteomes" id="UP000766595">
    <property type="component" value="Unassembled WGS sequence"/>
</dbReference>